<sequence>MPYDAKEPISCERTPAAPGAEEQAQSNPQLGHAKPPGYLLLKKRLRQQTLTQIDFVSHVPKAGEEEEADLNLIGDEEASGDIVEGDHPAAARKEQAAALAPPTTPRKKRRLEVPSSHSPPDSPFSPVGVQSPKSPLAVKTAQLPPSPGPGTAKGVQRGAGSGVAWEIEDSQFSLVSLLPDGQDAPEDAAVARPEAQDTRPEQDADSGATTQGGLERPDAPHETPAVAEIRDSDDETDYDFGPETQALALAYLPDPPPSPGASDSPATAPDDAAVESPVQPAVKEDHSVASSPGSRRAEDPPRADHNQPSPATPPGSASQTQPECIEATPPPLDTETDAAHVQPFDFFFETPSQLLPASLMNDSLPLPPPADFSFFFSDEEDG</sequence>
<keyword evidence="3" id="KW-1185">Reference proteome</keyword>
<feature type="compositionally biased region" description="Basic and acidic residues" evidence="1">
    <location>
        <begin position="295"/>
        <end position="305"/>
    </location>
</feature>
<accession>A0A9P8L4X3</accession>
<feature type="region of interest" description="Disordered" evidence="1">
    <location>
        <begin position="1"/>
        <end position="35"/>
    </location>
</feature>
<feature type="compositionally biased region" description="Acidic residues" evidence="1">
    <location>
        <begin position="231"/>
        <end position="240"/>
    </location>
</feature>
<dbReference type="EMBL" id="JAGHQM010002047">
    <property type="protein sequence ID" value="KAH0551411.1"/>
    <property type="molecule type" value="Genomic_DNA"/>
</dbReference>
<feature type="compositionally biased region" description="Acidic residues" evidence="1">
    <location>
        <begin position="64"/>
        <end position="79"/>
    </location>
</feature>
<feature type="compositionally biased region" description="Basic and acidic residues" evidence="1">
    <location>
        <begin position="1"/>
        <end position="10"/>
    </location>
</feature>
<name>A0A9P8L4X3_9PEZI</name>
<dbReference type="AlphaFoldDB" id="A0A9P8L4X3"/>
<feature type="compositionally biased region" description="Low complexity" evidence="1">
    <location>
        <begin position="260"/>
        <end position="271"/>
    </location>
</feature>
<evidence type="ECO:0000313" key="2">
    <source>
        <dbReference type="EMBL" id="KAH0551411.1"/>
    </source>
</evidence>
<reference evidence="2" key="1">
    <citation type="submission" date="2021-03" db="EMBL/GenBank/DDBJ databases">
        <title>Comparative genomics and phylogenomic investigation of the class Geoglossomycetes provide insights into ecological specialization and systematics.</title>
        <authorList>
            <person name="Melie T."/>
            <person name="Pirro S."/>
            <person name="Miller A.N."/>
            <person name="Quandt A."/>
        </authorList>
    </citation>
    <scope>NUCLEOTIDE SEQUENCE</scope>
    <source>
        <strain evidence="2">CAQ_001_2017</strain>
    </source>
</reference>
<comment type="caution">
    <text evidence="2">The sequence shown here is derived from an EMBL/GenBank/DDBJ whole genome shotgun (WGS) entry which is preliminary data.</text>
</comment>
<dbReference type="Proteomes" id="UP000750711">
    <property type="component" value="Unassembled WGS sequence"/>
</dbReference>
<evidence type="ECO:0000313" key="3">
    <source>
        <dbReference type="Proteomes" id="UP000750711"/>
    </source>
</evidence>
<evidence type="ECO:0000256" key="1">
    <source>
        <dbReference type="SAM" id="MobiDB-lite"/>
    </source>
</evidence>
<organism evidence="2 3">
    <name type="scientific">Trichoglossum hirsutum</name>
    <dbReference type="NCBI Taxonomy" id="265104"/>
    <lineage>
        <taxon>Eukaryota</taxon>
        <taxon>Fungi</taxon>
        <taxon>Dikarya</taxon>
        <taxon>Ascomycota</taxon>
        <taxon>Pezizomycotina</taxon>
        <taxon>Geoglossomycetes</taxon>
        <taxon>Geoglossales</taxon>
        <taxon>Geoglossaceae</taxon>
        <taxon>Trichoglossum</taxon>
    </lineage>
</organism>
<proteinExistence type="predicted"/>
<protein>
    <submittedName>
        <fullName evidence="2">Uncharacterized protein</fullName>
    </submittedName>
</protein>
<gene>
    <name evidence="2" type="ORF">GP486_007375</name>
</gene>
<feature type="region of interest" description="Disordered" evidence="1">
    <location>
        <begin position="58"/>
        <end position="342"/>
    </location>
</feature>
<feature type="compositionally biased region" description="Basic and acidic residues" evidence="1">
    <location>
        <begin position="84"/>
        <end position="95"/>
    </location>
</feature>